<feature type="domain" description="MurNAc-LAA" evidence="4">
    <location>
        <begin position="158"/>
        <end position="282"/>
    </location>
</feature>
<feature type="chain" id="PRO_5006587707" evidence="3">
    <location>
        <begin position="25"/>
        <end position="287"/>
    </location>
</feature>
<feature type="signal peptide" evidence="3">
    <location>
        <begin position="1"/>
        <end position="24"/>
    </location>
</feature>
<dbReference type="SMART" id="SM00646">
    <property type="entry name" value="Ami_3"/>
    <property type="match status" value="1"/>
</dbReference>
<dbReference type="CDD" id="cd02696">
    <property type="entry name" value="MurNAc-LAA"/>
    <property type="match status" value="1"/>
</dbReference>
<organism evidence="5">
    <name type="scientific">Nocardiopsis sp. CMB-M0232</name>
    <dbReference type="NCBI Taxonomy" id="1231934"/>
    <lineage>
        <taxon>Bacteria</taxon>
        <taxon>Bacillati</taxon>
        <taxon>Actinomycetota</taxon>
        <taxon>Actinomycetes</taxon>
        <taxon>Streptosporangiales</taxon>
        <taxon>Nocardiopsidaceae</taxon>
        <taxon>Nocardiopsis</taxon>
    </lineage>
</organism>
<accession>A0A0R7QY31</accession>
<sequence length="287" mass="29196">MPGRPMRGALLLAAALTTITGCSAVSGDASPHPDVTATQPFPGPDAPGDSAGGGQEEGSADGQQEGDGPLAGTTVVVDPGHNGGNADASDEINALVPAGPEEKACDTVGAETADGYTEHEFNWDFSQRLRGHLEADGATVVLTREDDDGVGPCIDERAAIGNEAEADAAISIHADGGPAGGRGFHVIAPGQVEGYTDGIVAPSRDLAEDVREEFTAGADQPPADYLADEGLDERTDLGGLNLSEVPKVFLEVGNMRNAADAENLGDAEWRETASAAVAAGIARYLAR</sequence>
<evidence type="ECO:0000313" key="5">
    <source>
        <dbReference type="EMBL" id="AKR54057.1"/>
    </source>
</evidence>
<dbReference type="Gene3D" id="3.40.630.40">
    <property type="entry name" value="Zn-dependent exopeptidases"/>
    <property type="match status" value="1"/>
</dbReference>
<dbReference type="AlphaFoldDB" id="A0A0R7QY31"/>
<dbReference type="PROSITE" id="PS51257">
    <property type="entry name" value="PROKAR_LIPOPROTEIN"/>
    <property type="match status" value="1"/>
</dbReference>
<keyword evidence="3" id="KW-0732">Signal</keyword>
<proteinExistence type="predicted"/>
<protein>
    <submittedName>
        <fullName evidence="5">Cell wall hydrolase</fullName>
    </submittedName>
</protein>
<reference evidence="5" key="1">
    <citation type="journal article" date="2015" name="ACS Synth. Biol.">
        <title>Two distinct cyclodipeptide synthases from a marine actinomycete catalyze biosynthesis of the same diketopiperazine natural product.</title>
        <authorList>
            <person name="James E.D."/>
            <person name="Knuckley B."/>
            <person name="Alqahtani N."/>
            <person name="Porwal S."/>
            <person name="Ban J."/>
            <person name="Karty J.A."/>
            <person name="Viswanathan R."/>
            <person name="Lane A.L."/>
        </authorList>
    </citation>
    <scope>NUCLEOTIDE SEQUENCE</scope>
    <source>
        <strain evidence="5">CMB-M0232</strain>
    </source>
</reference>
<dbReference type="Pfam" id="PF01520">
    <property type="entry name" value="Amidase_3"/>
    <property type="match status" value="1"/>
</dbReference>
<keyword evidence="1 5" id="KW-0378">Hydrolase</keyword>
<dbReference type="GO" id="GO:0008745">
    <property type="term" value="F:N-acetylmuramoyl-L-alanine amidase activity"/>
    <property type="evidence" value="ECO:0007669"/>
    <property type="project" value="InterPro"/>
</dbReference>
<dbReference type="SUPFAM" id="SSF53187">
    <property type="entry name" value="Zn-dependent exopeptidases"/>
    <property type="match status" value="1"/>
</dbReference>
<dbReference type="EMBL" id="KT184401">
    <property type="protein sequence ID" value="AKR54057.1"/>
    <property type="molecule type" value="Genomic_DNA"/>
</dbReference>
<evidence type="ECO:0000256" key="1">
    <source>
        <dbReference type="ARBA" id="ARBA00022801"/>
    </source>
</evidence>
<dbReference type="GO" id="GO:0030288">
    <property type="term" value="C:outer membrane-bounded periplasmic space"/>
    <property type="evidence" value="ECO:0007669"/>
    <property type="project" value="TreeGrafter"/>
</dbReference>
<evidence type="ECO:0000259" key="4">
    <source>
        <dbReference type="SMART" id="SM00646"/>
    </source>
</evidence>
<feature type="region of interest" description="Disordered" evidence="2">
    <location>
        <begin position="25"/>
        <end position="91"/>
    </location>
</feature>
<dbReference type="InterPro" id="IPR050695">
    <property type="entry name" value="N-acetylmuramoyl_amidase_3"/>
</dbReference>
<evidence type="ECO:0000256" key="2">
    <source>
        <dbReference type="SAM" id="MobiDB-lite"/>
    </source>
</evidence>
<name>A0A0R7QY31_9ACTN</name>
<dbReference type="PANTHER" id="PTHR30404">
    <property type="entry name" value="N-ACETYLMURAMOYL-L-ALANINE AMIDASE"/>
    <property type="match status" value="1"/>
</dbReference>
<dbReference type="GO" id="GO:0009253">
    <property type="term" value="P:peptidoglycan catabolic process"/>
    <property type="evidence" value="ECO:0007669"/>
    <property type="project" value="InterPro"/>
</dbReference>
<dbReference type="InterPro" id="IPR002508">
    <property type="entry name" value="MurNAc-LAA_cat"/>
</dbReference>
<dbReference type="PANTHER" id="PTHR30404:SF0">
    <property type="entry name" value="N-ACETYLMURAMOYL-L-ALANINE AMIDASE AMIC"/>
    <property type="match status" value="1"/>
</dbReference>
<evidence type="ECO:0000256" key="3">
    <source>
        <dbReference type="SAM" id="SignalP"/>
    </source>
</evidence>